<evidence type="ECO:0000313" key="8">
    <source>
        <dbReference type="EMBL" id="QDI90252.1"/>
    </source>
</evidence>
<dbReference type="CDD" id="cd01189">
    <property type="entry name" value="INT_ICEBs1_C_like"/>
    <property type="match status" value="1"/>
</dbReference>
<dbReference type="InterPro" id="IPR004107">
    <property type="entry name" value="Integrase_SAM-like_N"/>
</dbReference>
<dbReference type="InterPro" id="IPR044068">
    <property type="entry name" value="CB"/>
</dbReference>
<organism evidence="8 9">
    <name type="scientific">Salicibibacter halophilus</name>
    <dbReference type="NCBI Taxonomy" id="2502791"/>
    <lineage>
        <taxon>Bacteria</taxon>
        <taxon>Bacillati</taxon>
        <taxon>Bacillota</taxon>
        <taxon>Bacilli</taxon>
        <taxon>Bacillales</taxon>
        <taxon>Bacillaceae</taxon>
        <taxon>Salicibibacter</taxon>
    </lineage>
</organism>
<dbReference type="Pfam" id="PF14659">
    <property type="entry name" value="Phage_int_SAM_3"/>
    <property type="match status" value="1"/>
</dbReference>
<evidence type="ECO:0000256" key="5">
    <source>
        <dbReference type="PROSITE-ProRule" id="PRU01248"/>
    </source>
</evidence>
<dbReference type="PROSITE" id="PS51898">
    <property type="entry name" value="TYR_RECOMBINASE"/>
    <property type="match status" value="1"/>
</dbReference>
<dbReference type="PANTHER" id="PTHR30349">
    <property type="entry name" value="PHAGE INTEGRASE-RELATED"/>
    <property type="match status" value="1"/>
</dbReference>
<evidence type="ECO:0000313" key="9">
    <source>
        <dbReference type="Proteomes" id="UP000319756"/>
    </source>
</evidence>
<comment type="similarity">
    <text evidence="1">Belongs to the 'phage' integrase family.</text>
</comment>
<dbReference type="GO" id="GO:0006310">
    <property type="term" value="P:DNA recombination"/>
    <property type="evidence" value="ECO:0007669"/>
    <property type="project" value="UniProtKB-KW"/>
</dbReference>
<reference evidence="9" key="1">
    <citation type="submission" date="2019-01" db="EMBL/GenBank/DDBJ databases">
        <title>Genomic analysis of Salicibibacter sp. NKC3-5.</title>
        <authorList>
            <person name="Oh Y.J."/>
        </authorList>
    </citation>
    <scope>NUCLEOTIDE SEQUENCE [LARGE SCALE GENOMIC DNA]</scope>
    <source>
        <strain evidence="9">NKC3-5</strain>
    </source>
</reference>
<dbReference type="Proteomes" id="UP000319756">
    <property type="component" value="Chromosome"/>
</dbReference>
<proteinExistence type="inferred from homology"/>
<gene>
    <name evidence="8" type="ORF">EPH95_02915</name>
</gene>
<dbReference type="KEGG" id="sale:EPH95_02915"/>
<accession>A0A514LEG9</accession>
<sequence>MGSIEKRGKGKFRLSVVIGYTEKGKAIRERRTVQAKNITEARNELAKFEAEILTDQYVRPEKMMLRDLYEREWLTKYAPEKYSHKSLHLYISIIEDRVLPTFGRMKLSDIKTIHVVNFIDDLKKDGKRLDGKEGGISPYTIQNIHQGLSSLFICAQKFGLIKDNPASGVSLPSTAGRKIKLDYSLEMVWEMIEAIKHEPYEKQVIFWIAFVTSARSSEIAALEDKHILSDENAIRFEQSLHQIVGGGFGVKSIKNNIEGTTAIPQELTTMIEKLLHEKRKDKIKMGNKWAYDDKIFLLANEYGEPFRPESISNWWLRFIKRHNLKKIRFHDLRHLSITFLIGKNVPMKSISERARHSNISTTMDVYGHNIVDVDRLAADHFSEFFDQKKAGE</sequence>
<keyword evidence="3 5" id="KW-0238">DNA-binding</keyword>
<dbReference type="SUPFAM" id="SSF56349">
    <property type="entry name" value="DNA breaking-rejoining enzymes"/>
    <property type="match status" value="1"/>
</dbReference>
<dbReference type="Gene3D" id="1.10.443.10">
    <property type="entry name" value="Intergrase catalytic core"/>
    <property type="match status" value="1"/>
</dbReference>
<dbReference type="PROSITE" id="PS51900">
    <property type="entry name" value="CB"/>
    <property type="match status" value="1"/>
</dbReference>
<dbReference type="GO" id="GO:0003677">
    <property type="term" value="F:DNA binding"/>
    <property type="evidence" value="ECO:0007669"/>
    <property type="project" value="UniProtKB-UniRule"/>
</dbReference>
<dbReference type="Gene3D" id="1.10.150.130">
    <property type="match status" value="1"/>
</dbReference>
<dbReference type="PANTHER" id="PTHR30349:SF64">
    <property type="entry name" value="PROPHAGE INTEGRASE INTD-RELATED"/>
    <property type="match status" value="1"/>
</dbReference>
<evidence type="ECO:0000259" key="7">
    <source>
        <dbReference type="PROSITE" id="PS51900"/>
    </source>
</evidence>
<dbReference type="AlphaFoldDB" id="A0A514LEG9"/>
<evidence type="ECO:0000256" key="1">
    <source>
        <dbReference type="ARBA" id="ARBA00008857"/>
    </source>
</evidence>
<dbReference type="GO" id="GO:0015074">
    <property type="term" value="P:DNA integration"/>
    <property type="evidence" value="ECO:0007669"/>
    <property type="project" value="UniProtKB-KW"/>
</dbReference>
<dbReference type="EMBL" id="CP035485">
    <property type="protein sequence ID" value="QDI90252.1"/>
    <property type="molecule type" value="Genomic_DNA"/>
</dbReference>
<evidence type="ECO:0000256" key="2">
    <source>
        <dbReference type="ARBA" id="ARBA00022908"/>
    </source>
</evidence>
<keyword evidence="2" id="KW-0229">DNA integration</keyword>
<evidence type="ECO:0000259" key="6">
    <source>
        <dbReference type="PROSITE" id="PS51898"/>
    </source>
</evidence>
<evidence type="ECO:0000256" key="4">
    <source>
        <dbReference type="ARBA" id="ARBA00023172"/>
    </source>
</evidence>
<dbReference type="OrthoDB" id="9803188at2"/>
<dbReference type="InterPro" id="IPR050090">
    <property type="entry name" value="Tyrosine_recombinase_XerCD"/>
</dbReference>
<protein>
    <submittedName>
        <fullName evidence="8">Site-specific integrase</fullName>
    </submittedName>
</protein>
<keyword evidence="9" id="KW-1185">Reference proteome</keyword>
<dbReference type="InterPro" id="IPR002104">
    <property type="entry name" value="Integrase_catalytic"/>
</dbReference>
<feature type="domain" description="Tyr recombinase" evidence="6">
    <location>
        <begin position="178"/>
        <end position="381"/>
    </location>
</feature>
<evidence type="ECO:0000256" key="3">
    <source>
        <dbReference type="ARBA" id="ARBA00023125"/>
    </source>
</evidence>
<dbReference type="Pfam" id="PF00589">
    <property type="entry name" value="Phage_integrase"/>
    <property type="match status" value="1"/>
</dbReference>
<keyword evidence="4" id="KW-0233">DNA recombination</keyword>
<dbReference type="InterPro" id="IPR010998">
    <property type="entry name" value="Integrase_recombinase_N"/>
</dbReference>
<feature type="domain" description="Core-binding (CB)" evidence="7">
    <location>
        <begin position="64"/>
        <end position="156"/>
    </location>
</feature>
<dbReference type="InterPro" id="IPR013762">
    <property type="entry name" value="Integrase-like_cat_sf"/>
</dbReference>
<name>A0A514LEG9_9BACI</name>
<dbReference type="InterPro" id="IPR011010">
    <property type="entry name" value="DNA_brk_join_enz"/>
</dbReference>